<organism evidence="1 2">
    <name type="scientific">Corynebacterium sanguinis</name>
    <dbReference type="NCBI Taxonomy" id="2594913"/>
    <lineage>
        <taxon>Bacteria</taxon>
        <taxon>Bacillati</taxon>
        <taxon>Actinomycetota</taxon>
        <taxon>Actinomycetes</taxon>
        <taxon>Mycobacteriales</taxon>
        <taxon>Corynebacteriaceae</taxon>
        <taxon>Corynebacterium</taxon>
    </lineage>
</organism>
<dbReference type="RefSeq" id="WP_144772560.1">
    <property type="nucleotide sequence ID" value="NZ_RXIR01000003.1"/>
</dbReference>
<comment type="caution">
    <text evidence="1">The sequence shown here is derived from an EMBL/GenBank/DDBJ whole genome shotgun (WGS) entry which is preliminary data.</text>
</comment>
<accession>A0A6C1TZ50</accession>
<reference evidence="1 2" key="1">
    <citation type="submission" date="2018-12" db="EMBL/GenBank/DDBJ databases">
        <title>Corynebacterium sanguinis sp. nov., a clinically-associated and environmental corynebacterium.</title>
        <authorList>
            <person name="Gonzales-Siles L."/>
            <person name="Jaen-Luchoro D."/>
            <person name="Cardew S."/>
            <person name="Inganas E."/>
            <person name="Ohlen M."/>
            <person name="Jensie-Markopolous S."/>
            <person name="Pinyeiro-Iglesias B."/>
            <person name="Molin K."/>
            <person name="Skovbjerg S."/>
            <person name="Svensson-Stadler L."/>
            <person name="Funke G."/>
            <person name="Moore E.R.B."/>
        </authorList>
    </citation>
    <scope>NUCLEOTIDE SEQUENCE [LARGE SCALE GENOMIC DNA]</scope>
    <source>
        <strain evidence="1 2">58734</strain>
    </source>
</reference>
<dbReference type="AlphaFoldDB" id="A0A6C1TZ50"/>
<evidence type="ECO:0000313" key="1">
    <source>
        <dbReference type="EMBL" id="TVS29809.1"/>
    </source>
</evidence>
<dbReference type="OrthoDB" id="9891368at2"/>
<proteinExistence type="predicted"/>
<dbReference type="Proteomes" id="UP000336646">
    <property type="component" value="Unassembled WGS sequence"/>
</dbReference>
<gene>
    <name evidence="1" type="ORF">EKI59_02500</name>
</gene>
<sequence length="85" mass="9066">MMLHTIRHKLIERLAGAPIIDDLDIDESIYPLTMSGTIAVRNLEGDVDIYDGTAVVNADTSLTIAAGGNIIAYYPAGTYEATAVL</sequence>
<protein>
    <submittedName>
        <fullName evidence="1">Uncharacterized protein</fullName>
    </submittedName>
</protein>
<dbReference type="EMBL" id="RXIR01000003">
    <property type="protein sequence ID" value="TVS29809.1"/>
    <property type="molecule type" value="Genomic_DNA"/>
</dbReference>
<name>A0A6C1TZ50_9CORY</name>
<evidence type="ECO:0000313" key="2">
    <source>
        <dbReference type="Proteomes" id="UP000336646"/>
    </source>
</evidence>